<dbReference type="AlphaFoldDB" id="A0A5B7GKQ3"/>
<keyword evidence="2" id="KW-1185">Reference proteome</keyword>
<accession>A0A5B7GKQ3</accession>
<evidence type="ECO:0000313" key="2">
    <source>
        <dbReference type="Proteomes" id="UP000324222"/>
    </source>
</evidence>
<sequence length="118" mass="13309">MMAQLILSSDCCIECLEILYCSYIIFATVRDLCLLPGPRVRSSPSPNQVPTNFSKVLLPSLLYRLEDVLSSRLFGFLPQRSTRHCLAELYTRLSSSSIVTFIDLKSAFDTANRDIILD</sequence>
<evidence type="ECO:0008006" key="3">
    <source>
        <dbReference type="Google" id="ProtNLM"/>
    </source>
</evidence>
<evidence type="ECO:0000313" key="1">
    <source>
        <dbReference type="EMBL" id="MPC57827.1"/>
    </source>
</evidence>
<proteinExistence type="predicted"/>
<dbReference type="Proteomes" id="UP000324222">
    <property type="component" value="Unassembled WGS sequence"/>
</dbReference>
<organism evidence="1 2">
    <name type="scientific">Portunus trituberculatus</name>
    <name type="common">Swimming crab</name>
    <name type="synonym">Neptunus trituberculatus</name>
    <dbReference type="NCBI Taxonomy" id="210409"/>
    <lineage>
        <taxon>Eukaryota</taxon>
        <taxon>Metazoa</taxon>
        <taxon>Ecdysozoa</taxon>
        <taxon>Arthropoda</taxon>
        <taxon>Crustacea</taxon>
        <taxon>Multicrustacea</taxon>
        <taxon>Malacostraca</taxon>
        <taxon>Eumalacostraca</taxon>
        <taxon>Eucarida</taxon>
        <taxon>Decapoda</taxon>
        <taxon>Pleocyemata</taxon>
        <taxon>Brachyura</taxon>
        <taxon>Eubrachyura</taxon>
        <taxon>Portunoidea</taxon>
        <taxon>Portunidae</taxon>
        <taxon>Portuninae</taxon>
        <taxon>Portunus</taxon>
    </lineage>
</organism>
<comment type="caution">
    <text evidence="1">The sequence shown here is derived from an EMBL/GenBank/DDBJ whole genome shotgun (WGS) entry which is preliminary data.</text>
</comment>
<dbReference type="EMBL" id="VSRR010015117">
    <property type="protein sequence ID" value="MPC57827.1"/>
    <property type="molecule type" value="Genomic_DNA"/>
</dbReference>
<protein>
    <recommendedName>
        <fullName evidence="3">Reverse transcriptase domain-containing protein</fullName>
    </recommendedName>
</protein>
<name>A0A5B7GKQ3_PORTR</name>
<gene>
    <name evidence="1" type="ORF">E2C01_051816</name>
</gene>
<reference evidence="1 2" key="1">
    <citation type="submission" date="2019-05" db="EMBL/GenBank/DDBJ databases">
        <title>Another draft genome of Portunus trituberculatus and its Hox gene families provides insights of decapod evolution.</title>
        <authorList>
            <person name="Jeong J.-H."/>
            <person name="Song I."/>
            <person name="Kim S."/>
            <person name="Choi T."/>
            <person name="Kim D."/>
            <person name="Ryu S."/>
            <person name="Kim W."/>
        </authorList>
    </citation>
    <scope>NUCLEOTIDE SEQUENCE [LARGE SCALE GENOMIC DNA]</scope>
    <source>
        <tissue evidence="1">Muscle</tissue>
    </source>
</reference>